<protein>
    <submittedName>
        <fullName evidence="2">Uncharacterized protein</fullName>
    </submittedName>
</protein>
<dbReference type="Proteomes" id="UP001239795">
    <property type="component" value="Unassembled WGS sequence"/>
</dbReference>
<comment type="caution">
    <text evidence="2">The sequence shown here is derived from an EMBL/GenBank/DDBJ whole genome shotgun (WGS) entry which is preliminary data.</text>
</comment>
<evidence type="ECO:0000313" key="2">
    <source>
        <dbReference type="EMBL" id="KAK1446278.1"/>
    </source>
</evidence>
<evidence type="ECO:0000256" key="1">
    <source>
        <dbReference type="SAM" id="MobiDB-lite"/>
    </source>
</evidence>
<gene>
    <name evidence="2" type="ORF">CMEL01_10521</name>
</gene>
<evidence type="ECO:0000313" key="3">
    <source>
        <dbReference type="Proteomes" id="UP001239795"/>
    </source>
</evidence>
<organism evidence="2 3">
    <name type="scientific">Colletotrichum melonis</name>
    <dbReference type="NCBI Taxonomy" id="1209925"/>
    <lineage>
        <taxon>Eukaryota</taxon>
        <taxon>Fungi</taxon>
        <taxon>Dikarya</taxon>
        <taxon>Ascomycota</taxon>
        <taxon>Pezizomycotina</taxon>
        <taxon>Sordariomycetes</taxon>
        <taxon>Hypocreomycetidae</taxon>
        <taxon>Glomerellales</taxon>
        <taxon>Glomerellaceae</taxon>
        <taxon>Colletotrichum</taxon>
        <taxon>Colletotrichum acutatum species complex</taxon>
    </lineage>
</organism>
<sequence>MRWLHPATTWSARTSVGARCLGLQTWDDAVVLAHIQVCCCLSLGLTRSWANESQKRCRREGIEETTPPTRNPDRCTKPYIPTYDSRPMRHRKRDTFLQRPQLSFLAWINVDFLTSGSWGADAFVHVPPLSDT</sequence>
<name>A0AAI9TYF2_9PEZI</name>
<feature type="region of interest" description="Disordered" evidence="1">
    <location>
        <begin position="59"/>
        <end position="78"/>
    </location>
</feature>
<dbReference type="AlphaFoldDB" id="A0AAI9TYF2"/>
<proteinExistence type="predicted"/>
<dbReference type="EMBL" id="MLGG01000090">
    <property type="protein sequence ID" value="KAK1446278.1"/>
    <property type="molecule type" value="Genomic_DNA"/>
</dbReference>
<reference evidence="2 3" key="1">
    <citation type="submission" date="2016-10" db="EMBL/GenBank/DDBJ databases">
        <title>The genome sequence of Colletotrichum fioriniae PJ7.</title>
        <authorList>
            <person name="Baroncelli R."/>
        </authorList>
    </citation>
    <scope>NUCLEOTIDE SEQUENCE [LARGE SCALE GENOMIC DNA]</scope>
    <source>
        <strain evidence="2">Col 31</strain>
    </source>
</reference>
<keyword evidence="3" id="KW-1185">Reference proteome</keyword>
<accession>A0AAI9TYF2</accession>